<name>A0A498JFC5_MALDO</name>
<dbReference type="Proteomes" id="UP000290289">
    <property type="component" value="Chromosome 7"/>
</dbReference>
<dbReference type="EMBL" id="RDQH01000333">
    <property type="protein sequence ID" value="RXH93545.1"/>
    <property type="molecule type" value="Genomic_DNA"/>
</dbReference>
<sequence length="183" mass="20510">MPERDVVSWIELIVAYTKAGDMESAREFFEGLPAKDMVAWTAMINGYAQNAHPRVALDCFERMHCVGVGTDEIILVDVSKYVNWVRDIAEKSSFGLTENVLVGSELIDMYSKCGSLDNAFKVFQGMKERNIFSYSSMILGFAMHDASAAIELFHEMLMTEIRPNKVTFIGVLTACSHADIVDY</sequence>
<feature type="repeat" description="PPR" evidence="2">
    <location>
        <begin position="36"/>
        <end position="70"/>
    </location>
</feature>
<dbReference type="PROSITE" id="PS51375">
    <property type="entry name" value="PPR"/>
    <property type="match status" value="2"/>
</dbReference>
<protein>
    <recommendedName>
        <fullName evidence="5">Pentacotripeptide-repeat region of PRORP domain-containing protein</fullName>
    </recommendedName>
</protein>
<evidence type="ECO:0008006" key="5">
    <source>
        <dbReference type="Google" id="ProtNLM"/>
    </source>
</evidence>
<dbReference type="InterPro" id="IPR002885">
    <property type="entry name" value="PPR_rpt"/>
</dbReference>
<evidence type="ECO:0000313" key="4">
    <source>
        <dbReference type="Proteomes" id="UP000290289"/>
    </source>
</evidence>
<comment type="caution">
    <text evidence="3">The sequence shown here is derived from an EMBL/GenBank/DDBJ whole genome shotgun (WGS) entry which is preliminary data.</text>
</comment>
<organism evidence="3 4">
    <name type="scientific">Malus domestica</name>
    <name type="common">Apple</name>
    <name type="synonym">Pyrus malus</name>
    <dbReference type="NCBI Taxonomy" id="3750"/>
    <lineage>
        <taxon>Eukaryota</taxon>
        <taxon>Viridiplantae</taxon>
        <taxon>Streptophyta</taxon>
        <taxon>Embryophyta</taxon>
        <taxon>Tracheophyta</taxon>
        <taxon>Spermatophyta</taxon>
        <taxon>Magnoliopsida</taxon>
        <taxon>eudicotyledons</taxon>
        <taxon>Gunneridae</taxon>
        <taxon>Pentapetalae</taxon>
        <taxon>rosids</taxon>
        <taxon>fabids</taxon>
        <taxon>Rosales</taxon>
        <taxon>Rosaceae</taxon>
        <taxon>Amygdaloideae</taxon>
        <taxon>Maleae</taxon>
        <taxon>Malus</taxon>
    </lineage>
</organism>
<proteinExistence type="predicted"/>
<dbReference type="PANTHER" id="PTHR47926">
    <property type="entry name" value="PENTATRICOPEPTIDE REPEAT-CONTAINING PROTEIN"/>
    <property type="match status" value="1"/>
</dbReference>
<dbReference type="Gene3D" id="1.25.40.10">
    <property type="entry name" value="Tetratricopeptide repeat domain"/>
    <property type="match status" value="2"/>
</dbReference>
<dbReference type="NCBIfam" id="TIGR00756">
    <property type="entry name" value="PPR"/>
    <property type="match status" value="2"/>
</dbReference>
<dbReference type="GO" id="GO:0009451">
    <property type="term" value="P:RNA modification"/>
    <property type="evidence" value="ECO:0007669"/>
    <property type="project" value="InterPro"/>
</dbReference>
<feature type="repeat" description="PPR" evidence="2">
    <location>
        <begin position="99"/>
        <end position="133"/>
    </location>
</feature>
<evidence type="ECO:0000256" key="2">
    <source>
        <dbReference type="PROSITE-ProRule" id="PRU00708"/>
    </source>
</evidence>
<dbReference type="FunFam" id="1.25.40.10:FF:000031">
    <property type="entry name" value="Pentatricopeptide repeat-containing protein mitochondrial"/>
    <property type="match status" value="1"/>
</dbReference>
<dbReference type="InterPro" id="IPR011990">
    <property type="entry name" value="TPR-like_helical_dom_sf"/>
</dbReference>
<evidence type="ECO:0000256" key="1">
    <source>
        <dbReference type="ARBA" id="ARBA00022737"/>
    </source>
</evidence>
<dbReference type="AlphaFoldDB" id="A0A498JFC5"/>
<dbReference type="PANTHER" id="PTHR47926:SF523">
    <property type="entry name" value="DYW DOMAIN-CONTAINING PROTEIN"/>
    <property type="match status" value="1"/>
</dbReference>
<gene>
    <name evidence="3" type="ORF">DVH24_014121</name>
</gene>
<dbReference type="InterPro" id="IPR046960">
    <property type="entry name" value="PPR_At4g14850-like_plant"/>
</dbReference>
<reference evidence="3 4" key="1">
    <citation type="submission" date="2018-10" db="EMBL/GenBank/DDBJ databases">
        <title>A high-quality apple genome assembly.</title>
        <authorList>
            <person name="Hu J."/>
        </authorList>
    </citation>
    <scope>NUCLEOTIDE SEQUENCE [LARGE SCALE GENOMIC DNA]</scope>
    <source>
        <strain evidence="4">cv. HFTH1</strain>
        <tissue evidence="3">Young leaf</tissue>
    </source>
</reference>
<dbReference type="GO" id="GO:0003723">
    <property type="term" value="F:RNA binding"/>
    <property type="evidence" value="ECO:0007669"/>
    <property type="project" value="InterPro"/>
</dbReference>
<keyword evidence="4" id="KW-1185">Reference proteome</keyword>
<keyword evidence="1" id="KW-0677">Repeat</keyword>
<evidence type="ECO:0000313" key="3">
    <source>
        <dbReference type="EMBL" id="RXH93545.1"/>
    </source>
</evidence>
<accession>A0A498JFC5</accession>
<dbReference type="Pfam" id="PF01535">
    <property type="entry name" value="PPR"/>
    <property type="match status" value="3"/>
</dbReference>